<protein>
    <submittedName>
        <fullName evidence="2">Phosphatidylglycerophosphate synthase</fullName>
    </submittedName>
</protein>
<keyword evidence="1" id="KW-1133">Transmembrane helix</keyword>
<sequence>MKNDRDRPGEDNRLSSRLTFVAMLAAALILPPLLTAASRAGELLGLPAVWVYLFATWAAVIAAVGVIVHRSE</sequence>
<keyword evidence="1" id="KW-0472">Membrane</keyword>
<organism evidence="2 3">
    <name type="scientific">Kutzneria kofuensis</name>
    <dbReference type="NCBI Taxonomy" id="103725"/>
    <lineage>
        <taxon>Bacteria</taxon>
        <taxon>Bacillati</taxon>
        <taxon>Actinomycetota</taxon>
        <taxon>Actinomycetes</taxon>
        <taxon>Pseudonocardiales</taxon>
        <taxon>Pseudonocardiaceae</taxon>
        <taxon>Kutzneria</taxon>
    </lineage>
</organism>
<accession>A0A7W9NK74</accession>
<dbReference type="EMBL" id="JACHIR010000001">
    <property type="protein sequence ID" value="MBB5895419.1"/>
    <property type="molecule type" value="Genomic_DNA"/>
</dbReference>
<dbReference type="AlphaFoldDB" id="A0A7W9NK74"/>
<keyword evidence="3" id="KW-1185">Reference proteome</keyword>
<evidence type="ECO:0000313" key="2">
    <source>
        <dbReference type="EMBL" id="MBB5895419.1"/>
    </source>
</evidence>
<feature type="transmembrane region" description="Helical" evidence="1">
    <location>
        <begin position="20"/>
        <end position="37"/>
    </location>
</feature>
<evidence type="ECO:0000313" key="3">
    <source>
        <dbReference type="Proteomes" id="UP000585638"/>
    </source>
</evidence>
<evidence type="ECO:0000256" key="1">
    <source>
        <dbReference type="SAM" id="Phobius"/>
    </source>
</evidence>
<reference evidence="2 3" key="1">
    <citation type="submission" date="2020-08" db="EMBL/GenBank/DDBJ databases">
        <title>Sequencing the genomes of 1000 actinobacteria strains.</title>
        <authorList>
            <person name="Klenk H.-P."/>
        </authorList>
    </citation>
    <scope>NUCLEOTIDE SEQUENCE [LARGE SCALE GENOMIC DNA]</scope>
    <source>
        <strain evidence="2 3">DSM 43851</strain>
    </source>
</reference>
<proteinExistence type="predicted"/>
<comment type="caution">
    <text evidence="2">The sequence shown here is derived from an EMBL/GenBank/DDBJ whole genome shotgun (WGS) entry which is preliminary data.</text>
</comment>
<keyword evidence="1" id="KW-0812">Transmembrane</keyword>
<gene>
    <name evidence="2" type="ORF">BJ998_006615</name>
</gene>
<name>A0A7W9NK74_9PSEU</name>
<dbReference type="RefSeq" id="WP_184867214.1">
    <property type="nucleotide sequence ID" value="NZ_JACHIR010000001.1"/>
</dbReference>
<dbReference type="Proteomes" id="UP000585638">
    <property type="component" value="Unassembled WGS sequence"/>
</dbReference>
<feature type="transmembrane region" description="Helical" evidence="1">
    <location>
        <begin position="49"/>
        <end position="68"/>
    </location>
</feature>